<dbReference type="EnsemblMetazoa" id="CapteT224936">
    <property type="protein sequence ID" value="CapteP224936"/>
    <property type="gene ID" value="CapteG224936"/>
</dbReference>
<feature type="region of interest" description="Disordered" evidence="1">
    <location>
        <begin position="73"/>
        <end position="330"/>
    </location>
</feature>
<feature type="transmembrane region" description="Helical" evidence="2">
    <location>
        <begin position="340"/>
        <end position="363"/>
    </location>
</feature>
<keyword evidence="2" id="KW-1133">Transmembrane helix</keyword>
<name>R7U5E3_CAPTE</name>
<dbReference type="HOGENOM" id="CLU_548894_0_0_1"/>
<reference evidence="5" key="1">
    <citation type="submission" date="2012-12" db="EMBL/GenBank/DDBJ databases">
        <authorList>
            <person name="Hellsten U."/>
            <person name="Grimwood J."/>
            <person name="Chapman J.A."/>
            <person name="Shapiro H."/>
            <person name="Aerts A."/>
            <person name="Otillar R.P."/>
            <person name="Terry A.Y."/>
            <person name="Boore J.L."/>
            <person name="Simakov O."/>
            <person name="Marletaz F."/>
            <person name="Cho S.-J."/>
            <person name="Edsinger-Gonzales E."/>
            <person name="Havlak P."/>
            <person name="Kuo D.-H."/>
            <person name="Larsson T."/>
            <person name="Lv J."/>
            <person name="Arendt D."/>
            <person name="Savage R."/>
            <person name="Osoegawa K."/>
            <person name="de Jong P."/>
            <person name="Lindberg D.R."/>
            <person name="Seaver E.C."/>
            <person name="Weisblat D.A."/>
            <person name="Putnam N.H."/>
            <person name="Grigoriev I.V."/>
            <person name="Rokhsar D.S."/>
        </authorList>
    </citation>
    <scope>NUCLEOTIDE SEQUENCE</scope>
    <source>
        <strain evidence="5">I ESC-2004</strain>
    </source>
</reference>
<sequence length="497" mass="56576">MKFRISQCFFIIYRAFVAVYVLAWNIALHATWRENAAHSSFYYLSNWIYLLLAIYLIYAFIVTLSYAARPEKQDTTTQRSLDVPLVPRRRRHRKEKRPEVADDEDHVREKRSPERKTAHKSHKIRKHREQIKLRMRHSKNYETRSTKTDASDPLLPENEEELAEKKRSKRASRFLHNGSLLLLPQKSGKSKRARRKANRREQENTQTDRAKKDDPQNEMNKQTKSVGEIRAKKTSKPANNGCQPSLPQTKPKAMENRASTSTSGPASGSNLPQPKDNRQRTKTKKKNSPRASGESPQTVSKGTQTRPEDIKKSMKLTPNQDGDGLASAPKPTPPSVAIKVFWIFHSTACNLSVVITLMVYMVMYPYLGAFSALIQVDAITLNCHGINSLIVLIDLMLSSVPVRILHFVYPAIIGILYVVFSLVYWSLDKYFNVLYFGILDWNDPGIASGISVLLIFVVVPLIQLFLFGLSLLRDLIHDCCTKSSSSTPRETTEESMA</sequence>
<dbReference type="EMBL" id="KB308011">
    <property type="protein sequence ID" value="ELT98345.1"/>
    <property type="molecule type" value="Genomic_DNA"/>
</dbReference>
<dbReference type="OMA" id="HECAENQ"/>
<keyword evidence="5" id="KW-1185">Reference proteome</keyword>
<feature type="compositionally biased region" description="Basic residues" evidence="1">
    <location>
        <begin position="188"/>
        <end position="198"/>
    </location>
</feature>
<dbReference type="AlphaFoldDB" id="R7U5E3"/>
<feature type="compositionally biased region" description="Basic residues" evidence="1">
    <location>
        <begin position="117"/>
        <end position="138"/>
    </location>
</feature>
<feature type="compositionally biased region" description="Polar residues" evidence="1">
    <location>
        <begin position="236"/>
        <end position="248"/>
    </location>
</feature>
<feature type="compositionally biased region" description="Low complexity" evidence="1">
    <location>
        <begin position="258"/>
        <end position="269"/>
    </location>
</feature>
<dbReference type="OrthoDB" id="419711at2759"/>
<keyword evidence="2" id="KW-0812">Transmembrane</keyword>
<keyword evidence="2" id="KW-0472">Membrane</keyword>
<dbReference type="Pfam" id="PF21534">
    <property type="entry name" value="Rost"/>
    <property type="match status" value="1"/>
</dbReference>
<protein>
    <submittedName>
        <fullName evidence="3 4">Uncharacterized protein</fullName>
    </submittedName>
</protein>
<dbReference type="PANTHER" id="PTHR12242">
    <property type="entry name" value="OS02G0130600 PROTEIN-RELATED"/>
    <property type="match status" value="1"/>
</dbReference>
<feature type="transmembrane region" description="Helical" evidence="2">
    <location>
        <begin position="47"/>
        <end position="68"/>
    </location>
</feature>
<feature type="transmembrane region" description="Helical" evidence="2">
    <location>
        <begin position="445"/>
        <end position="467"/>
    </location>
</feature>
<feature type="compositionally biased region" description="Polar residues" evidence="1">
    <location>
        <begin position="294"/>
        <end position="305"/>
    </location>
</feature>
<feature type="transmembrane region" description="Helical" evidence="2">
    <location>
        <begin position="404"/>
        <end position="425"/>
    </location>
</feature>
<evidence type="ECO:0000313" key="3">
    <source>
        <dbReference type="EMBL" id="ELT98345.1"/>
    </source>
</evidence>
<reference evidence="4" key="3">
    <citation type="submission" date="2015-06" db="UniProtKB">
        <authorList>
            <consortium name="EnsemblMetazoa"/>
        </authorList>
    </citation>
    <scope>IDENTIFICATION</scope>
</reference>
<dbReference type="EMBL" id="AMQN01010497">
    <property type="status" value="NOT_ANNOTATED_CDS"/>
    <property type="molecule type" value="Genomic_DNA"/>
</dbReference>
<reference evidence="3 5" key="2">
    <citation type="journal article" date="2013" name="Nature">
        <title>Insights into bilaterian evolution from three spiralian genomes.</title>
        <authorList>
            <person name="Simakov O."/>
            <person name="Marletaz F."/>
            <person name="Cho S.J."/>
            <person name="Edsinger-Gonzales E."/>
            <person name="Havlak P."/>
            <person name="Hellsten U."/>
            <person name="Kuo D.H."/>
            <person name="Larsson T."/>
            <person name="Lv J."/>
            <person name="Arendt D."/>
            <person name="Savage R."/>
            <person name="Osoegawa K."/>
            <person name="de Jong P."/>
            <person name="Grimwood J."/>
            <person name="Chapman J.A."/>
            <person name="Shapiro H."/>
            <person name="Aerts A."/>
            <person name="Otillar R.P."/>
            <person name="Terry A.Y."/>
            <person name="Boore J.L."/>
            <person name="Grigoriev I.V."/>
            <person name="Lindberg D.R."/>
            <person name="Seaver E.C."/>
            <person name="Weisblat D.A."/>
            <person name="Putnam N.H."/>
            <person name="Rokhsar D.S."/>
        </authorList>
    </citation>
    <scope>NUCLEOTIDE SEQUENCE</scope>
    <source>
        <strain evidence="3 5">I ESC-2004</strain>
    </source>
</reference>
<feature type="compositionally biased region" description="Basic and acidic residues" evidence="1">
    <location>
        <begin position="139"/>
        <end position="150"/>
    </location>
</feature>
<dbReference type="PANTHER" id="PTHR12242:SF1">
    <property type="entry name" value="MYND-TYPE DOMAIN-CONTAINING PROTEIN"/>
    <property type="match status" value="1"/>
</dbReference>
<organism evidence="3">
    <name type="scientific">Capitella teleta</name>
    <name type="common">Polychaete worm</name>
    <dbReference type="NCBI Taxonomy" id="283909"/>
    <lineage>
        <taxon>Eukaryota</taxon>
        <taxon>Metazoa</taxon>
        <taxon>Spiralia</taxon>
        <taxon>Lophotrochozoa</taxon>
        <taxon>Annelida</taxon>
        <taxon>Polychaeta</taxon>
        <taxon>Sedentaria</taxon>
        <taxon>Scolecida</taxon>
        <taxon>Capitellidae</taxon>
        <taxon>Capitella</taxon>
    </lineage>
</organism>
<feature type="compositionally biased region" description="Basic and acidic residues" evidence="1">
    <location>
        <begin position="96"/>
        <end position="116"/>
    </location>
</feature>
<feature type="compositionally biased region" description="Basic and acidic residues" evidence="1">
    <location>
        <begin position="199"/>
        <end position="215"/>
    </location>
</feature>
<evidence type="ECO:0000256" key="2">
    <source>
        <dbReference type="SAM" id="Phobius"/>
    </source>
</evidence>
<evidence type="ECO:0000313" key="5">
    <source>
        <dbReference type="Proteomes" id="UP000014760"/>
    </source>
</evidence>
<evidence type="ECO:0000313" key="4">
    <source>
        <dbReference type="EnsemblMetazoa" id="CapteP224936"/>
    </source>
</evidence>
<evidence type="ECO:0000256" key="1">
    <source>
        <dbReference type="SAM" id="MobiDB-lite"/>
    </source>
</evidence>
<accession>R7U5E3</accession>
<dbReference type="InterPro" id="IPR049352">
    <property type="entry name" value="Rost"/>
</dbReference>
<dbReference type="GO" id="GO:0016020">
    <property type="term" value="C:membrane"/>
    <property type="evidence" value="ECO:0007669"/>
    <property type="project" value="TreeGrafter"/>
</dbReference>
<feature type="transmembrane region" description="Helical" evidence="2">
    <location>
        <begin position="7"/>
        <end position="27"/>
    </location>
</feature>
<gene>
    <name evidence="3" type="ORF">CAPTEDRAFT_224936</name>
</gene>
<dbReference type="Proteomes" id="UP000014760">
    <property type="component" value="Unassembled WGS sequence"/>
</dbReference>
<feature type="transmembrane region" description="Helical" evidence="2">
    <location>
        <begin position="369"/>
        <end position="392"/>
    </location>
</feature>
<proteinExistence type="predicted"/>